<dbReference type="PANTHER" id="PTHR30087">
    <property type="entry name" value="INNER MEMBRANE PROTEIN"/>
    <property type="match status" value="1"/>
</dbReference>
<reference evidence="1 2" key="1">
    <citation type="submission" date="2016-10" db="EMBL/GenBank/DDBJ databases">
        <authorList>
            <person name="de Groot N.N."/>
        </authorList>
    </citation>
    <scope>NUCLEOTIDE SEQUENCE [LARGE SCALE GENOMIC DNA]</scope>
    <source>
        <strain evidence="1 2">DSM 16981</strain>
    </source>
</reference>
<sequence length="150" mass="16316">MNVLISSCLLGQYCRYDGNIKEYAAMQTLLQARQIHLIPICPEQSGGLATPREPAECKNGRVITQSGIDVTAAYHRGAVEAVKLARLFHCSYAILKEKSPTCGSGNIYDGSFRHITVEGDGIAVQYLKKAGIAVIGESEMIRIEQLIAMS</sequence>
<dbReference type="Proteomes" id="UP000199309">
    <property type="component" value="Unassembled WGS sequence"/>
</dbReference>
<accession>A0A1G9PYF6</accession>
<dbReference type="AlphaFoldDB" id="A0A1G9PYF6"/>
<keyword evidence="2" id="KW-1185">Reference proteome</keyword>
<dbReference type="OrthoDB" id="9810648at2"/>
<dbReference type="InterPro" id="IPR007553">
    <property type="entry name" value="2-thiour_desulf"/>
</dbReference>
<dbReference type="EMBL" id="FNHQ01000001">
    <property type="protein sequence ID" value="SDM03808.1"/>
    <property type="molecule type" value="Genomic_DNA"/>
</dbReference>
<organism evidence="1 2">
    <name type="scientific">Megasphaera paucivorans</name>
    <dbReference type="NCBI Taxonomy" id="349095"/>
    <lineage>
        <taxon>Bacteria</taxon>
        <taxon>Bacillati</taxon>
        <taxon>Bacillota</taxon>
        <taxon>Negativicutes</taxon>
        <taxon>Veillonellales</taxon>
        <taxon>Veillonellaceae</taxon>
        <taxon>Megasphaera</taxon>
    </lineage>
</organism>
<dbReference type="RefSeq" id="WP_091647146.1">
    <property type="nucleotide sequence ID" value="NZ_FNHQ01000001.1"/>
</dbReference>
<evidence type="ECO:0000313" key="1">
    <source>
        <dbReference type="EMBL" id="SDM03808.1"/>
    </source>
</evidence>
<name>A0A1G9PYF6_9FIRM</name>
<protein>
    <submittedName>
        <fullName evidence="1">Uncharacterized conserved protein YbbK, DUF523 family</fullName>
    </submittedName>
</protein>
<gene>
    <name evidence="1" type="ORF">SAMN05660299_00045</name>
</gene>
<dbReference type="PANTHER" id="PTHR30087:SF1">
    <property type="entry name" value="HYPOTHETICAL CYTOSOLIC PROTEIN"/>
    <property type="match status" value="1"/>
</dbReference>
<dbReference type="STRING" id="349095.SAMN05660299_00045"/>
<evidence type="ECO:0000313" key="2">
    <source>
        <dbReference type="Proteomes" id="UP000199309"/>
    </source>
</evidence>
<dbReference type="Pfam" id="PF04463">
    <property type="entry name" value="2-thiour_desulf"/>
    <property type="match status" value="1"/>
</dbReference>
<proteinExistence type="predicted"/>